<dbReference type="GO" id="GO:0008270">
    <property type="term" value="F:zinc ion binding"/>
    <property type="evidence" value="ECO:0007669"/>
    <property type="project" value="InterPro"/>
</dbReference>
<comment type="caution">
    <text evidence="8">The sequence shown here is derived from an EMBL/GenBank/DDBJ whole genome shotgun (WGS) entry which is preliminary data.</text>
</comment>
<keyword evidence="6 8" id="KW-0456">Lyase</keyword>
<dbReference type="InterPro" id="IPR045066">
    <property type="entry name" value="Beta_CA_cladeB"/>
</dbReference>
<comment type="similarity">
    <text evidence="2">Belongs to the beta-class carbonic anhydrase family.</text>
</comment>
<keyword evidence="4" id="KW-0479">Metal-binding</keyword>
<evidence type="ECO:0000256" key="6">
    <source>
        <dbReference type="ARBA" id="ARBA00023239"/>
    </source>
</evidence>
<dbReference type="PANTHER" id="PTHR11002">
    <property type="entry name" value="CARBONIC ANHYDRASE"/>
    <property type="match status" value="1"/>
</dbReference>
<dbReference type="InterPro" id="IPR001765">
    <property type="entry name" value="Carbonic_anhydrase"/>
</dbReference>
<dbReference type="GO" id="GO:0004089">
    <property type="term" value="F:carbonate dehydratase activity"/>
    <property type="evidence" value="ECO:0007669"/>
    <property type="project" value="UniProtKB-EC"/>
</dbReference>
<dbReference type="PANTHER" id="PTHR11002:SF76">
    <property type="entry name" value="CARBONIC ANHYDRASE"/>
    <property type="match status" value="1"/>
</dbReference>
<dbReference type="EMBL" id="LNQE01000086">
    <property type="protein sequence ID" value="KUG29434.1"/>
    <property type="molecule type" value="Genomic_DNA"/>
</dbReference>
<sequence length="214" mass="23633">MQDIARFLSGFKTFQRHYFCAENEYFARLRERQNPRALVVACSDSRVDPALLMGCEPGDIFVVRNVANLVPPYAAGSGLHGVSAALEYGVKHLVVEHIIVLGHSSCGGIGALAQSDGGELGEFIGPWVGIAREAVQEIQEEFRDKPEAVRQRGCEMAAILVSIGNLLTFPWIRERIEAKALYIHGWYFDMATGELLSYLSETGTFEVLVARCPE</sequence>
<evidence type="ECO:0000256" key="2">
    <source>
        <dbReference type="ARBA" id="ARBA00006217"/>
    </source>
</evidence>
<gene>
    <name evidence="8" type="ORF">ASZ90_000681</name>
</gene>
<comment type="cofactor">
    <cofactor evidence="1">
        <name>Zn(2+)</name>
        <dbReference type="ChEBI" id="CHEBI:29105"/>
    </cofactor>
</comment>
<evidence type="ECO:0000256" key="4">
    <source>
        <dbReference type="ARBA" id="ARBA00022723"/>
    </source>
</evidence>
<accession>A0A0W8G8E8</accession>
<dbReference type="Gene3D" id="3.40.1050.10">
    <property type="entry name" value="Carbonic anhydrase"/>
    <property type="match status" value="1"/>
</dbReference>
<evidence type="ECO:0000256" key="3">
    <source>
        <dbReference type="ARBA" id="ARBA00012925"/>
    </source>
</evidence>
<evidence type="ECO:0000256" key="1">
    <source>
        <dbReference type="ARBA" id="ARBA00001947"/>
    </source>
</evidence>
<proteinExistence type="inferred from homology"/>
<evidence type="ECO:0000313" key="8">
    <source>
        <dbReference type="EMBL" id="KUG29434.1"/>
    </source>
</evidence>
<dbReference type="PROSITE" id="PS00704">
    <property type="entry name" value="PROK_CO2_ANHYDRASE_1"/>
    <property type="match status" value="1"/>
</dbReference>
<evidence type="ECO:0000256" key="7">
    <source>
        <dbReference type="ARBA" id="ARBA00048348"/>
    </source>
</evidence>
<reference evidence="8" key="1">
    <citation type="journal article" date="2015" name="Proc. Natl. Acad. Sci. U.S.A.">
        <title>Networks of energetic and metabolic interactions define dynamics in microbial communities.</title>
        <authorList>
            <person name="Embree M."/>
            <person name="Liu J.K."/>
            <person name="Al-Bassam M.M."/>
            <person name="Zengler K."/>
        </authorList>
    </citation>
    <scope>NUCLEOTIDE SEQUENCE</scope>
</reference>
<dbReference type="CDD" id="cd00884">
    <property type="entry name" value="beta_CA_cladeB"/>
    <property type="match status" value="1"/>
</dbReference>
<dbReference type="EC" id="4.2.1.1" evidence="3"/>
<evidence type="ECO:0000256" key="5">
    <source>
        <dbReference type="ARBA" id="ARBA00022833"/>
    </source>
</evidence>
<protein>
    <recommendedName>
        <fullName evidence="3">carbonic anhydrase</fullName>
        <ecNumber evidence="3">4.2.1.1</ecNumber>
    </recommendedName>
</protein>
<dbReference type="FunFam" id="3.40.1050.10:FF:000003">
    <property type="entry name" value="Carbonic anhydrase"/>
    <property type="match status" value="1"/>
</dbReference>
<dbReference type="InterPro" id="IPR036874">
    <property type="entry name" value="Carbonic_anhydrase_sf"/>
</dbReference>
<comment type="catalytic activity">
    <reaction evidence="7">
        <text>hydrogencarbonate + H(+) = CO2 + H2O</text>
        <dbReference type="Rhea" id="RHEA:10748"/>
        <dbReference type="ChEBI" id="CHEBI:15377"/>
        <dbReference type="ChEBI" id="CHEBI:15378"/>
        <dbReference type="ChEBI" id="CHEBI:16526"/>
        <dbReference type="ChEBI" id="CHEBI:17544"/>
        <dbReference type="EC" id="4.2.1.1"/>
    </reaction>
</comment>
<organism evidence="8">
    <name type="scientific">hydrocarbon metagenome</name>
    <dbReference type="NCBI Taxonomy" id="938273"/>
    <lineage>
        <taxon>unclassified sequences</taxon>
        <taxon>metagenomes</taxon>
        <taxon>ecological metagenomes</taxon>
    </lineage>
</organism>
<dbReference type="SMART" id="SM00947">
    <property type="entry name" value="Pro_CA"/>
    <property type="match status" value="1"/>
</dbReference>
<dbReference type="InterPro" id="IPR015892">
    <property type="entry name" value="Carbonic_anhydrase_CS"/>
</dbReference>
<dbReference type="GO" id="GO:0015976">
    <property type="term" value="P:carbon utilization"/>
    <property type="evidence" value="ECO:0007669"/>
    <property type="project" value="InterPro"/>
</dbReference>
<dbReference type="SUPFAM" id="SSF53056">
    <property type="entry name" value="beta-carbonic anhydrase, cab"/>
    <property type="match status" value="1"/>
</dbReference>
<dbReference type="Pfam" id="PF00484">
    <property type="entry name" value="Pro_CA"/>
    <property type="match status" value="1"/>
</dbReference>
<keyword evidence="5" id="KW-0862">Zinc</keyword>
<dbReference type="AlphaFoldDB" id="A0A0W8G8E8"/>
<name>A0A0W8G8E8_9ZZZZ</name>